<feature type="transmembrane region" description="Helical" evidence="7">
    <location>
        <begin position="12"/>
        <end position="31"/>
    </location>
</feature>
<dbReference type="InterPro" id="IPR011701">
    <property type="entry name" value="MFS"/>
</dbReference>
<reference evidence="8" key="1">
    <citation type="submission" date="2021-02" db="EMBL/GenBank/DDBJ databases">
        <authorList>
            <person name="Dougan E. K."/>
            <person name="Rhodes N."/>
            <person name="Thang M."/>
            <person name="Chan C."/>
        </authorList>
    </citation>
    <scope>NUCLEOTIDE SEQUENCE</scope>
</reference>
<dbReference type="GO" id="GO:0022857">
    <property type="term" value="F:transmembrane transporter activity"/>
    <property type="evidence" value="ECO:0007669"/>
    <property type="project" value="InterPro"/>
</dbReference>
<organism evidence="8 9">
    <name type="scientific">Symbiodinium natans</name>
    <dbReference type="NCBI Taxonomy" id="878477"/>
    <lineage>
        <taxon>Eukaryota</taxon>
        <taxon>Sar</taxon>
        <taxon>Alveolata</taxon>
        <taxon>Dinophyceae</taxon>
        <taxon>Suessiales</taxon>
        <taxon>Symbiodiniaceae</taxon>
        <taxon>Symbiodinium</taxon>
    </lineage>
</organism>
<dbReference type="OrthoDB" id="446368at2759"/>
<dbReference type="GO" id="GO:0016020">
    <property type="term" value="C:membrane"/>
    <property type="evidence" value="ECO:0007669"/>
    <property type="project" value="UniProtKB-SubCell"/>
</dbReference>
<protein>
    <submittedName>
        <fullName evidence="8">Slc18b1 protein</fullName>
    </submittedName>
</protein>
<feature type="transmembrane region" description="Helical" evidence="7">
    <location>
        <begin position="229"/>
        <end position="248"/>
    </location>
</feature>
<dbReference type="Proteomes" id="UP000604046">
    <property type="component" value="Unassembled WGS sequence"/>
</dbReference>
<dbReference type="InterPro" id="IPR050930">
    <property type="entry name" value="MFS_Vesicular_Transporter"/>
</dbReference>
<evidence type="ECO:0000256" key="3">
    <source>
        <dbReference type="ARBA" id="ARBA00022692"/>
    </source>
</evidence>
<comment type="caution">
    <text evidence="8">The sequence shown here is derived from an EMBL/GenBank/DDBJ whole genome shotgun (WGS) entry which is preliminary data.</text>
</comment>
<evidence type="ECO:0000256" key="2">
    <source>
        <dbReference type="ARBA" id="ARBA00022448"/>
    </source>
</evidence>
<dbReference type="Gene3D" id="1.20.1250.20">
    <property type="entry name" value="MFS general substrate transporter like domains"/>
    <property type="match status" value="2"/>
</dbReference>
<evidence type="ECO:0000256" key="7">
    <source>
        <dbReference type="SAM" id="Phobius"/>
    </source>
</evidence>
<keyword evidence="9" id="KW-1185">Reference proteome</keyword>
<evidence type="ECO:0000313" key="9">
    <source>
        <dbReference type="Proteomes" id="UP000604046"/>
    </source>
</evidence>
<keyword evidence="3 7" id="KW-0812">Transmembrane</keyword>
<keyword evidence="4 7" id="KW-1133">Transmembrane helix</keyword>
<feature type="transmembrane region" description="Helical" evidence="7">
    <location>
        <begin position="325"/>
        <end position="344"/>
    </location>
</feature>
<feature type="transmembrane region" description="Helical" evidence="7">
    <location>
        <begin position="43"/>
        <end position="66"/>
    </location>
</feature>
<keyword evidence="2" id="KW-0813">Transport</keyword>
<evidence type="ECO:0000313" key="8">
    <source>
        <dbReference type="EMBL" id="CAE7333203.1"/>
    </source>
</evidence>
<feature type="region of interest" description="Disordered" evidence="6">
    <location>
        <begin position="422"/>
        <end position="450"/>
    </location>
</feature>
<feature type="transmembrane region" description="Helical" evidence="7">
    <location>
        <begin position="166"/>
        <end position="190"/>
    </location>
</feature>
<comment type="subcellular location">
    <subcellularLocation>
        <location evidence="1">Membrane</location>
        <topology evidence="1">Multi-pass membrane protein</topology>
    </subcellularLocation>
</comment>
<sequence>MAGLCEGERGVILVTCLGAYFLSMAMIYQMSPFFEVYARETCGASNLTVGFIFAAMPASSFVGNLAMDVMIKRYGVEVMMNCGLVGLAASSLGFGLSRSVVGWICWRAVQGLATAPIYTSISTHLARTFTGEGEFHRVVGFQEVCGNVGVTFGPLLGGVLFQYGGFAMPFILSAGLHLLFVAISLVAFLCKAETKTSQALEAAESETTDGLESGPSEDMTMTLCSVVSVRLLLLAGISTLCLGVWGAFEPLLGDHFIRVLGGIDHTSIGFLMSLSAVPSTFAAMAVPSLLKCIQAKWLMAGGLLIYACGSFWVGSWVLLTPWVSQIGGLLLIGLGWGLCWTPVLPSMVDSAASQLKDTPKEQARHSVSPAVSSIFNASAAVGEAAGPLLGTWLLPGNFQLGPKIIALFLVIYAACTYCSDPGSSSEEVPAEVPTQTRLRSALPSAESHES</sequence>
<dbReference type="AlphaFoldDB" id="A0A812P164"/>
<dbReference type="PANTHER" id="PTHR23506">
    <property type="entry name" value="GH10249P"/>
    <property type="match status" value="1"/>
</dbReference>
<dbReference type="Pfam" id="PF07690">
    <property type="entry name" value="MFS_1"/>
    <property type="match status" value="1"/>
</dbReference>
<keyword evidence="5 7" id="KW-0472">Membrane</keyword>
<evidence type="ECO:0000256" key="6">
    <source>
        <dbReference type="SAM" id="MobiDB-lite"/>
    </source>
</evidence>
<proteinExistence type="predicted"/>
<dbReference type="PANTHER" id="PTHR23506:SF26">
    <property type="entry name" value="MFS-TYPE TRANSPORTER SLC18B1"/>
    <property type="match status" value="1"/>
</dbReference>
<dbReference type="InterPro" id="IPR036259">
    <property type="entry name" value="MFS_trans_sf"/>
</dbReference>
<evidence type="ECO:0000256" key="1">
    <source>
        <dbReference type="ARBA" id="ARBA00004141"/>
    </source>
</evidence>
<accession>A0A812P164</accession>
<feature type="transmembrane region" description="Helical" evidence="7">
    <location>
        <begin position="268"/>
        <end position="290"/>
    </location>
</feature>
<evidence type="ECO:0000256" key="5">
    <source>
        <dbReference type="ARBA" id="ARBA00023136"/>
    </source>
</evidence>
<dbReference type="SUPFAM" id="SSF103473">
    <property type="entry name" value="MFS general substrate transporter"/>
    <property type="match status" value="1"/>
</dbReference>
<dbReference type="EMBL" id="CAJNDS010002111">
    <property type="protein sequence ID" value="CAE7333203.1"/>
    <property type="molecule type" value="Genomic_DNA"/>
</dbReference>
<gene>
    <name evidence="8" type="primary">Slc18b1</name>
    <name evidence="8" type="ORF">SNAT2548_LOCUS17429</name>
</gene>
<name>A0A812P164_9DINO</name>
<feature type="transmembrane region" description="Helical" evidence="7">
    <location>
        <begin position="297"/>
        <end position="319"/>
    </location>
</feature>
<evidence type="ECO:0000256" key="4">
    <source>
        <dbReference type="ARBA" id="ARBA00022989"/>
    </source>
</evidence>